<feature type="transmembrane region" description="Helical" evidence="1">
    <location>
        <begin position="141"/>
        <end position="168"/>
    </location>
</feature>
<name>A0A5B7XXH1_LEVBR</name>
<reference evidence="2 3" key="1">
    <citation type="submission" date="2018-07" db="EMBL/GenBank/DDBJ databases">
        <authorList>
            <person name="Feyereisen M."/>
        </authorList>
    </citation>
    <scope>NUCLEOTIDE SEQUENCE [LARGE SCALE GENOMIC DNA]</scope>
    <source>
        <strain evidence="2 3">UCCLBBS449</strain>
    </source>
</reference>
<dbReference type="Pfam" id="PF09586">
    <property type="entry name" value="YfhO"/>
    <property type="match status" value="1"/>
</dbReference>
<feature type="transmembrane region" description="Helical" evidence="1">
    <location>
        <begin position="457"/>
        <end position="475"/>
    </location>
</feature>
<feature type="transmembrane region" description="Helical" evidence="1">
    <location>
        <begin position="293"/>
        <end position="313"/>
    </location>
</feature>
<accession>A0A5B7XXH1</accession>
<keyword evidence="1" id="KW-0812">Transmembrane</keyword>
<feature type="transmembrane region" description="Helical" evidence="1">
    <location>
        <begin position="428"/>
        <end position="450"/>
    </location>
</feature>
<feature type="transmembrane region" description="Helical" evidence="1">
    <location>
        <begin position="188"/>
        <end position="214"/>
    </location>
</feature>
<evidence type="ECO:0000313" key="3">
    <source>
        <dbReference type="Proteomes" id="UP000307074"/>
    </source>
</evidence>
<feature type="transmembrane region" description="Helical" evidence="1">
    <location>
        <begin position="389"/>
        <end position="408"/>
    </location>
</feature>
<evidence type="ECO:0000256" key="1">
    <source>
        <dbReference type="SAM" id="Phobius"/>
    </source>
</evidence>
<organism evidence="2 3">
    <name type="scientific">Levilactobacillus brevis</name>
    <name type="common">Lactobacillus brevis</name>
    <dbReference type="NCBI Taxonomy" id="1580"/>
    <lineage>
        <taxon>Bacteria</taxon>
        <taxon>Bacillati</taxon>
        <taxon>Bacillota</taxon>
        <taxon>Bacilli</taxon>
        <taxon>Lactobacillales</taxon>
        <taxon>Lactobacillaceae</taxon>
        <taxon>Levilactobacillus</taxon>
    </lineage>
</organism>
<feature type="transmembrane region" description="Helical" evidence="1">
    <location>
        <begin position="53"/>
        <end position="74"/>
    </location>
</feature>
<proteinExistence type="predicted"/>
<dbReference type="Proteomes" id="UP000307074">
    <property type="component" value="Chromosome"/>
</dbReference>
<feature type="transmembrane region" description="Helical" evidence="1">
    <location>
        <begin position="834"/>
        <end position="852"/>
    </location>
</feature>
<feature type="transmembrane region" description="Helical" evidence="1">
    <location>
        <begin position="325"/>
        <end position="347"/>
    </location>
</feature>
<dbReference type="AlphaFoldDB" id="A0A5B7XXH1"/>
<feature type="transmembrane region" description="Helical" evidence="1">
    <location>
        <begin position="359"/>
        <end position="377"/>
    </location>
</feature>
<feature type="transmembrane region" description="Helical" evidence="1">
    <location>
        <begin position="110"/>
        <end position="129"/>
    </location>
</feature>
<feature type="transmembrane region" description="Helical" evidence="1">
    <location>
        <begin position="12"/>
        <end position="33"/>
    </location>
</feature>
<dbReference type="InterPro" id="IPR018580">
    <property type="entry name" value="Uncharacterised_YfhO"/>
</dbReference>
<dbReference type="PANTHER" id="PTHR38454">
    <property type="entry name" value="INTEGRAL MEMBRANE PROTEIN-RELATED"/>
    <property type="match status" value="1"/>
</dbReference>
<feature type="transmembrane region" description="Helical" evidence="1">
    <location>
        <begin position="86"/>
        <end position="104"/>
    </location>
</feature>
<dbReference type="EMBL" id="CP031198">
    <property type="protein sequence ID" value="QCZ52627.1"/>
    <property type="molecule type" value="Genomic_DNA"/>
</dbReference>
<keyword evidence="1" id="KW-0472">Membrane</keyword>
<sequence length="860" mass="96747">MNWLKKTKRYFIWRNVGLAWLLALGIIVGIFWINQISPFGNQNLLMSDMGTQYIPLLTALRHALVYRVFHMYTFSQSLGVSVVPTLAYYLMSPFNIIVVGFSAANVPMAASLIIMLKVATIAATMTWFLQRHFQTTQKMTVIFALGFSFCGFVAMNYFDLMWLDALIILPLMTDGLDQLMTHRRLAPFFWWLLAGIITNYYLGYMLGLFSLCYFSCRWLVSSTATWRQWGAFAGTVGLSGMSAAIILVPTGLGMLQTAKGTAKLLNFRVVPTFGLEFFNQFGIGASDYRQRLMHAPTVFVSSAVVLLVLVYVVHPNIERRQKYAVIGLLGVLFLSMWIQVLNTVWHFMQAPAGFPFRNVFFFSFVCVMVAFAAWQAGPQQIPRHWQWGLPLIQAGLLAAGSASIGLMLRLVRGHSHELTQYYQAIQTIHWGSVIGAWGFILAMGVVIFGTRRQLQQGLLALLVVAEVSGNFILAMRHTKWGNQVAYQQAYRVENQQMGQINDPDGQLYRVQNENTLINQAYQSTYNNYNDSLLFNFHGVTGYSSTLNETTRVTLAQLGLYSDNVRRISAVGLTPVTTMLLGVKKTVRLTRTGSLIKPTEGYIGMGFAVPAALQQVQLSSDALQNQEQILQALLPRQTPYLTTAKLLNSQVTHVPTAKMYKYHHRVKLRVMTNGWTYLWAPSGKTKYTTMRVGTRYVTPTMAMNGQTGLIKLGKFQAGQTVTLHFAATYPIAAYHIRVATLQQRAFLQAKRVLSRQRLSLRTTGHHWQTQLVGQVNGTTQRRQLYLSLPFDTGWRVTVNGQSVAGKRVLNGLMAIPLQTGKNRVVLTYHVPGGQLGAMLSIIGIGTFILGNWWRQRRPRRP</sequence>
<gene>
    <name evidence="2" type="ORF">UCCLBBS449_0655</name>
</gene>
<dbReference type="PANTHER" id="PTHR38454:SF1">
    <property type="entry name" value="INTEGRAL MEMBRANE PROTEIN"/>
    <property type="match status" value="1"/>
</dbReference>
<keyword evidence="1" id="KW-1133">Transmembrane helix</keyword>
<feature type="transmembrane region" description="Helical" evidence="1">
    <location>
        <begin position="226"/>
        <end position="248"/>
    </location>
</feature>
<protein>
    <submittedName>
        <fullName evidence="2">Putative membrane protein</fullName>
    </submittedName>
</protein>
<evidence type="ECO:0000313" key="2">
    <source>
        <dbReference type="EMBL" id="QCZ52627.1"/>
    </source>
</evidence>